<comment type="caution">
    <text evidence="6">The sequence shown here is derived from an EMBL/GenBank/DDBJ whole genome shotgun (WGS) entry which is preliminary data.</text>
</comment>
<keyword evidence="3" id="KW-0411">Iron-sulfur</keyword>
<gene>
    <name evidence="6" type="ORF">S01H1_16238</name>
</gene>
<dbReference type="GO" id="GO:0051536">
    <property type="term" value="F:iron-sulfur cluster binding"/>
    <property type="evidence" value="ECO:0007669"/>
    <property type="project" value="UniProtKB-KW"/>
</dbReference>
<dbReference type="GO" id="GO:0019752">
    <property type="term" value="P:carboxylic acid metabolic process"/>
    <property type="evidence" value="ECO:0007669"/>
    <property type="project" value="UniProtKB-ARBA"/>
</dbReference>
<dbReference type="InterPro" id="IPR015931">
    <property type="entry name" value="Acnase/IPM_dHydase_lsu_aba_1/3"/>
</dbReference>
<evidence type="ECO:0000256" key="4">
    <source>
        <dbReference type="ARBA" id="ARBA00023239"/>
    </source>
</evidence>
<dbReference type="InterPro" id="IPR050067">
    <property type="entry name" value="IPM_dehydratase_rel_enz"/>
</dbReference>
<dbReference type="PANTHER" id="PTHR43822:SF16">
    <property type="entry name" value="3-ISOPROPYLMALATE DEHYDRATASE LARGE SUBUNIT 2"/>
    <property type="match status" value="1"/>
</dbReference>
<dbReference type="EMBL" id="BARS01008526">
    <property type="protein sequence ID" value="GAF80074.1"/>
    <property type="molecule type" value="Genomic_DNA"/>
</dbReference>
<evidence type="ECO:0000313" key="6">
    <source>
        <dbReference type="EMBL" id="GAF80074.1"/>
    </source>
</evidence>
<proteinExistence type="predicted"/>
<evidence type="ECO:0000256" key="3">
    <source>
        <dbReference type="ARBA" id="ARBA00023014"/>
    </source>
</evidence>
<protein>
    <recommendedName>
        <fullName evidence="5">Aconitase/3-isopropylmalate dehydratase large subunit alpha/beta/alpha domain-containing protein</fullName>
    </recommendedName>
</protein>
<evidence type="ECO:0000256" key="2">
    <source>
        <dbReference type="ARBA" id="ARBA00023004"/>
    </source>
</evidence>
<feature type="non-terminal residue" evidence="6">
    <location>
        <position position="1"/>
    </location>
</feature>
<dbReference type="InterPro" id="IPR036008">
    <property type="entry name" value="Aconitase_4Fe-4S_dom"/>
</dbReference>
<reference evidence="6" key="1">
    <citation type="journal article" date="2014" name="Front. Microbiol.">
        <title>High frequency of phylogenetically diverse reductive dehalogenase-homologous genes in deep subseafloor sedimentary metagenomes.</title>
        <authorList>
            <person name="Kawai M."/>
            <person name="Futagami T."/>
            <person name="Toyoda A."/>
            <person name="Takaki Y."/>
            <person name="Nishi S."/>
            <person name="Hori S."/>
            <person name="Arai W."/>
            <person name="Tsubouchi T."/>
            <person name="Morono Y."/>
            <person name="Uchiyama I."/>
            <person name="Ito T."/>
            <person name="Fujiyama A."/>
            <person name="Inagaki F."/>
            <person name="Takami H."/>
        </authorList>
    </citation>
    <scope>NUCLEOTIDE SEQUENCE</scope>
    <source>
        <strain evidence="6">Expedition CK06-06</strain>
    </source>
</reference>
<dbReference type="PANTHER" id="PTHR43822">
    <property type="entry name" value="HOMOACONITASE, MITOCHONDRIAL-RELATED"/>
    <property type="match status" value="1"/>
</dbReference>
<evidence type="ECO:0000259" key="5">
    <source>
        <dbReference type="Pfam" id="PF00330"/>
    </source>
</evidence>
<keyword evidence="1" id="KW-0479">Metal-binding</keyword>
<feature type="domain" description="Aconitase/3-isopropylmalate dehydratase large subunit alpha/beta/alpha" evidence="5">
    <location>
        <begin position="1"/>
        <end position="112"/>
    </location>
</feature>
<keyword evidence="4" id="KW-0456">Lyase</keyword>
<dbReference type="PROSITE" id="PS01244">
    <property type="entry name" value="ACONITASE_2"/>
    <property type="match status" value="1"/>
</dbReference>
<dbReference type="AlphaFoldDB" id="X0SGD7"/>
<organism evidence="6">
    <name type="scientific">marine sediment metagenome</name>
    <dbReference type="NCBI Taxonomy" id="412755"/>
    <lineage>
        <taxon>unclassified sequences</taxon>
        <taxon>metagenomes</taxon>
        <taxon>ecological metagenomes</taxon>
    </lineage>
</organism>
<dbReference type="Gene3D" id="3.30.499.10">
    <property type="entry name" value="Aconitase, domain 3"/>
    <property type="match status" value="1"/>
</dbReference>
<accession>X0SGD7</accession>
<sequence length="123" mass="12693">CTNGRISDLREAAAIIKGKQVAPHVRMIVIPATQEIFTQALREGLVETFVEAGAVVSTPTCGPCLGGHMGVLAKGEKSISTTNRNFVGRMGHPESEVYLSGPAVAAASAITGKISHPDEPVGG</sequence>
<keyword evidence="2" id="KW-0408">Iron</keyword>
<dbReference type="InterPro" id="IPR001030">
    <property type="entry name" value="Acoase/IPM_deHydtase_lsu_aba"/>
</dbReference>
<dbReference type="SUPFAM" id="SSF53732">
    <property type="entry name" value="Aconitase iron-sulfur domain"/>
    <property type="match status" value="1"/>
</dbReference>
<dbReference type="Pfam" id="PF00330">
    <property type="entry name" value="Aconitase"/>
    <property type="match status" value="1"/>
</dbReference>
<dbReference type="InterPro" id="IPR018136">
    <property type="entry name" value="Aconitase_4Fe-4S_BS"/>
</dbReference>
<dbReference type="GO" id="GO:0016829">
    <property type="term" value="F:lyase activity"/>
    <property type="evidence" value="ECO:0007669"/>
    <property type="project" value="UniProtKB-KW"/>
</dbReference>
<evidence type="ECO:0000256" key="1">
    <source>
        <dbReference type="ARBA" id="ARBA00022723"/>
    </source>
</evidence>
<dbReference type="GO" id="GO:0046872">
    <property type="term" value="F:metal ion binding"/>
    <property type="evidence" value="ECO:0007669"/>
    <property type="project" value="UniProtKB-KW"/>
</dbReference>
<name>X0SGD7_9ZZZZ</name>